<reference evidence="1 2" key="2">
    <citation type="journal article" date="2012" name="Stand. Genomic Sci.">
        <title>Complete Genome Sequence of Clostridium clariflavum DSM 19732.</title>
        <authorList>
            <person name="Izquierdo J.A."/>
            <person name="Goodwin L."/>
            <person name="Davenport K.W."/>
            <person name="Teshima H."/>
            <person name="Bruce D."/>
            <person name="Detter C."/>
            <person name="Tapia R."/>
            <person name="Han S."/>
            <person name="Land M."/>
            <person name="Hauser L."/>
            <person name="Jeffries C.D."/>
            <person name="Han J."/>
            <person name="Pitluck S."/>
            <person name="Nolan M."/>
            <person name="Chen A."/>
            <person name="Huntemann M."/>
            <person name="Mavromatis K."/>
            <person name="Mikhailova N."/>
            <person name="Liolios K."/>
            <person name="Woyke T."/>
            <person name="Lynd L.R."/>
        </authorList>
    </citation>
    <scope>NUCLEOTIDE SEQUENCE [LARGE SCALE GENOMIC DNA]</scope>
    <source>
        <strain evidence="2">DSM 19732 / NBRC 101661 / EBR45</strain>
    </source>
</reference>
<protein>
    <submittedName>
        <fullName evidence="1">Uncharacterized protein</fullName>
    </submittedName>
</protein>
<proteinExistence type="predicted"/>
<evidence type="ECO:0000313" key="1">
    <source>
        <dbReference type="EMBL" id="AEV69270.1"/>
    </source>
</evidence>
<dbReference type="Proteomes" id="UP000005435">
    <property type="component" value="Chromosome"/>
</dbReference>
<dbReference type="eggNOG" id="ENOG5033HCI">
    <property type="taxonomic scope" value="Bacteria"/>
</dbReference>
<dbReference type="STRING" id="720554.Clocl_2713"/>
<evidence type="ECO:0000313" key="2">
    <source>
        <dbReference type="Proteomes" id="UP000005435"/>
    </source>
</evidence>
<sequence length="96" mass="11198">MGDNDDYDWQSEEIDLEQLMDIIDKKEKQNEVIGVILYWDKSSIGMQLLIWNSGKLPFILTINRKILNDNTEINVTDVNWYLERILPAFIGGNILP</sequence>
<dbReference type="AlphaFoldDB" id="G8M2B1"/>
<gene>
    <name evidence="1" type="ordered locus">Clocl_2713</name>
</gene>
<keyword evidence="2" id="KW-1185">Reference proteome</keyword>
<reference evidence="2" key="1">
    <citation type="submission" date="2011-12" db="EMBL/GenBank/DDBJ databases">
        <title>Complete sequence of Clostridium clariflavum DSM 19732.</title>
        <authorList>
            <consortium name="US DOE Joint Genome Institute"/>
            <person name="Lucas S."/>
            <person name="Han J."/>
            <person name="Lapidus A."/>
            <person name="Cheng J.-F."/>
            <person name="Goodwin L."/>
            <person name="Pitluck S."/>
            <person name="Peters L."/>
            <person name="Teshima H."/>
            <person name="Detter J.C."/>
            <person name="Han C."/>
            <person name="Tapia R."/>
            <person name="Land M."/>
            <person name="Hauser L."/>
            <person name="Kyrpides N."/>
            <person name="Ivanova N."/>
            <person name="Pagani I."/>
            <person name="Kitzmiller T."/>
            <person name="Lynd L."/>
            <person name="Izquierdo J."/>
            <person name="Woyke T."/>
        </authorList>
    </citation>
    <scope>NUCLEOTIDE SEQUENCE [LARGE SCALE GENOMIC DNA]</scope>
    <source>
        <strain evidence="2">DSM 19732 / NBRC 101661 / EBR45</strain>
    </source>
</reference>
<organism evidence="1 2">
    <name type="scientific">Acetivibrio clariflavus (strain DSM 19732 / NBRC 101661 / EBR45)</name>
    <name type="common">Clostridium clariflavum</name>
    <dbReference type="NCBI Taxonomy" id="720554"/>
    <lineage>
        <taxon>Bacteria</taxon>
        <taxon>Bacillati</taxon>
        <taxon>Bacillota</taxon>
        <taxon>Clostridia</taxon>
        <taxon>Eubacteriales</taxon>
        <taxon>Oscillospiraceae</taxon>
        <taxon>Acetivibrio</taxon>
    </lineage>
</organism>
<name>G8M2B1_ACECE</name>
<dbReference type="HOGENOM" id="CLU_148696_0_0_9"/>
<dbReference type="KEGG" id="ccl:Clocl_2713"/>
<accession>G8M2B1</accession>
<dbReference type="EMBL" id="CP003065">
    <property type="protein sequence ID" value="AEV69270.1"/>
    <property type="molecule type" value="Genomic_DNA"/>
</dbReference>